<name>A0A423X2S6_9PEZI</name>
<gene>
    <name evidence="1" type="ORF">VMCG_02144</name>
</gene>
<dbReference type="OrthoDB" id="4062651at2759"/>
<keyword evidence="2" id="KW-1185">Reference proteome</keyword>
<reference evidence="1 2" key="1">
    <citation type="submission" date="2015-09" db="EMBL/GenBank/DDBJ databases">
        <title>Host preference determinants of Valsa canker pathogens revealed by comparative genomics.</title>
        <authorList>
            <person name="Yin Z."/>
            <person name="Huang L."/>
        </authorList>
    </citation>
    <scope>NUCLEOTIDE SEQUENCE [LARGE SCALE GENOMIC DNA]</scope>
    <source>
        <strain evidence="1 2">03-1</strain>
    </source>
</reference>
<evidence type="ECO:0000313" key="2">
    <source>
        <dbReference type="Proteomes" id="UP000283895"/>
    </source>
</evidence>
<accession>A0A423X2S6</accession>
<sequence>MTKMQNKVQSFLGDPDFPKVAIDSSREGKIFLYQDLFSKYSRLEFTHGQDRPVAMAGIERRLVESFGVRGGFGILDDDDEMPGLLRRSLLWCRARTTPRLKKVNFEGANSLKQIVSPPPTWSWMAYEGAINYLKVVNGAVDWNTEGVHSPWSSSPKCTWSYSGDESNGALEMKVVAWECDSQAMKLEKDENIINLDDPERADEPSPTWKC</sequence>
<evidence type="ECO:0000313" key="1">
    <source>
        <dbReference type="EMBL" id="ROW10118.1"/>
    </source>
</evidence>
<dbReference type="STRING" id="356882.A0A423X2S6"/>
<proteinExistence type="predicted"/>
<dbReference type="EMBL" id="LKEA01000003">
    <property type="protein sequence ID" value="ROW10118.1"/>
    <property type="molecule type" value="Genomic_DNA"/>
</dbReference>
<comment type="caution">
    <text evidence="1">The sequence shown here is derived from an EMBL/GenBank/DDBJ whole genome shotgun (WGS) entry which is preliminary data.</text>
</comment>
<dbReference type="Proteomes" id="UP000283895">
    <property type="component" value="Unassembled WGS sequence"/>
</dbReference>
<organism evidence="1 2">
    <name type="scientific">Cytospora schulzeri</name>
    <dbReference type="NCBI Taxonomy" id="448051"/>
    <lineage>
        <taxon>Eukaryota</taxon>
        <taxon>Fungi</taxon>
        <taxon>Dikarya</taxon>
        <taxon>Ascomycota</taxon>
        <taxon>Pezizomycotina</taxon>
        <taxon>Sordariomycetes</taxon>
        <taxon>Sordariomycetidae</taxon>
        <taxon>Diaporthales</taxon>
        <taxon>Cytosporaceae</taxon>
        <taxon>Cytospora</taxon>
    </lineage>
</organism>
<protein>
    <submittedName>
        <fullName evidence="1">Uncharacterized protein</fullName>
    </submittedName>
</protein>
<dbReference type="AlphaFoldDB" id="A0A423X2S6"/>